<gene>
    <name evidence="1" type="ORF">RMAR0315_LOCUS464</name>
</gene>
<proteinExistence type="predicted"/>
<sequence>MQVLTNHRTINQSHGLLGAGKQHPSPLEALLWNRFPIGRKPEVFDLTTWFRQILILPRGIELIADPMCCILGEEQFSEEKQELWDLSAVVFPFPRASLSRRSHFARIGRAEVHWQVPRVLLP</sequence>
<protein>
    <submittedName>
        <fullName evidence="1">Uncharacterized protein</fullName>
    </submittedName>
</protein>
<evidence type="ECO:0000313" key="1">
    <source>
        <dbReference type="EMBL" id="CAD8390228.1"/>
    </source>
</evidence>
<reference evidence="1" key="1">
    <citation type="submission" date="2021-01" db="EMBL/GenBank/DDBJ databases">
        <authorList>
            <person name="Corre E."/>
            <person name="Pelletier E."/>
            <person name="Niang G."/>
            <person name="Scheremetjew M."/>
            <person name="Finn R."/>
            <person name="Kale V."/>
            <person name="Holt S."/>
            <person name="Cochrane G."/>
            <person name="Meng A."/>
            <person name="Brown T."/>
            <person name="Cohen L."/>
        </authorList>
    </citation>
    <scope>NUCLEOTIDE SEQUENCE</scope>
    <source>
        <strain evidence="1">UTEX LB 2760</strain>
    </source>
</reference>
<dbReference type="AlphaFoldDB" id="A0A7S0BCI1"/>
<organism evidence="1">
    <name type="scientific">Rhodosorus marinus</name>
    <dbReference type="NCBI Taxonomy" id="101924"/>
    <lineage>
        <taxon>Eukaryota</taxon>
        <taxon>Rhodophyta</taxon>
        <taxon>Stylonematophyceae</taxon>
        <taxon>Stylonematales</taxon>
        <taxon>Stylonemataceae</taxon>
        <taxon>Rhodosorus</taxon>
    </lineage>
</organism>
<name>A0A7S0BCI1_9RHOD</name>
<accession>A0A7S0BCI1</accession>
<dbReference type="EMBL" id="HBEK01000818">
    <property type="protein sequence ID" value="CAD8390228.1"/>
    <property type="molecule type" value="Transcribed_RNA"/>
</dbReference>